<feature type="coiled-coil region" evidence="1">
    <location>
        <begin position="152"/>
        <end position="179"/>
    </location>
</feature>
<sequence length="247" mass="28270">MANKLLIFTLLVLPIELWAQGFISGKLYDFENRKMPLQSVLVKNLTSDKLTYTKASGEFKLAAKTGDLLEFSLSGYHIDTLYLINLSHKVIYLPVNATDLKEVNIVGAKVNPGFYTPDKDVKEFRRVQTDGLRGKGNNDRAGGLKFNLGYGKYRKQQEKIELLEQKDKYEAEINRIFTEAFVSDRTKLKGQELKDFMSLYRPDVALVDTDEPFDYSSYTVRAYSKWVKLSSVEKSVPAMPKLKRNNK</sequence>
<comment type="caution">
    <text evidence="2">The sequence shown here is derived from an EMBL/GenBank/DDBJ whole genome shotgun (WGS) entry which is preliminary data.</text>
</comment>
<reference evidence="2 3" key="1">
    <citation type="submission" date="2019-02" db="EMBL/GenBank/DDBJ databases">
        <title>Pedobacter sp. RP-1-14 sp. nov., isolated from Arctic soil.</title>
        <authorList>
            <person name="Dahal R.H."/>
        </authorList>
    </citation>
    <scope>NUCLEOTIDE SEQUENCE [LARGE SCALE GENOMIC DNA]</scope>
    <source>
        <strain evidence="2 3">RP-1-14</strain>
    </source>
</reference>
<gene>
    <name evidence="2" type="ORF">EZ437_06685</name>
</gene>
<keyword evidence="1" id="KW-0175">Coiled coil</keyword>
<proteinExistence type="predicted"/>
<evidence type="ECO:0000256" key="1">
    <source>
        <dbReference type="SAM" id="Coils"/>
    </source>
</evidence>
<dbReference type="Proteomes" id="UP000293347">
    <property type="component" value="Unassembled WGS sequence"/>
</dbReference>
<dbReference type="AlphaFoldDB" id="A0A4R0NUG9"/>
<evidence type="ECO:0008006" key="4">
    <source>
        <dbReference type="Google" id="ProtNLM"/>
    </source>
</evidence>
<evidence type="ECO:0000313" key="3">
    <source>
        <dbReference type="Proteomes" id="UP000293347"/>
    </source>
</evidence>
<protein>
    <recommendedName>
        <fullName evidence="4">Carboxypeptidase-like protein</fullName>
    </recommendedName>
</protein>
<evidence type="ECO:0000313" key="2">
    <source>
        <dbReference type="EMBL" id="TCD03633.1"/>
    </source>
</evidence>
<dbReference type="EMBL" id="SJSL01000001">
    <property type="protein sequence ID" value="TCD03633.1"/>
    <property type="molecule type" value="Genomic_DNA"/>
</dbReference>
<accession>A0A4R0NUG9</accession>
<dbReference type="OrthoDB" id="1118857at2"/>
<organism evidence="2 3">
    <name type="scientific">Pedobacter psychroterrae</name>
    <dbReference type="NCBI Taxonomy" id="2530453"/>
    <lineage>
        <taxon>Bacteria</taxon>
        <taxon>Pseudomonadati</taxon>
        <taxon>Bacteroidota</taxon>
        <taxon>Sphingobacteriia</taxon>
        <taxon>Sphingobacteriales</taxon>
        <taxon>Sphingobacteriaceae</taxon>
        <taxon>Pedobacter</taxon>
    </lineage>
</organism>
<dbReference type="RefSeq" id="WP_131594445.1">
    <property type="nucleotide sequence ID" value="NZ_SJSL01000001.1"/>
</dbReference>
<name>A0A4R0NUG9_9SPHI</name>
<keyword evidence="3" id="KW-1185">Reference proteome</keyword>